<comment type="caution">
    <text evidence="2">The sequence shown here is derived from an EMBL/GenBank/DDBJ whole genome shotgun (WGS) entry which is preliminary data.</text>
</comment>
<dbReference type="AlphaFoldDB" id="A0A7C4NNQ5"/>
<name>A0A7C4NNQ5_STAMA</name>
<sequence length="145" mass="16738">MSENFVIGDFLIENSRSRSGRHIAVSTLVLYSKSLGVIPLSKASEFIIEEKIAKPTYVKGAGRRIKIRVRKGDFVIYGWFVKNFLNRVKGFITVYNYRGEAVYRVKYNDGVIRRSFGDPIYDWLIKIFIDTNRVVVKEYKNGGKT</sequence>
<accession>A0A7C4NNQ5</accession>
<evidence type="ECO:0000313" key="2">
    <source>
        <dbReference type="EMBL" id="HGQ73628.1"/>
    </source>
</evidence>
<gene>
    <name evidence="1" type="ORF">ENU09_00400</name>
    <name evidence="2" type="ORF">ENU20_00915</name>
</gene>
<dbReference type="EMBL" id="DTBP01000010">
    <property type="protein sequence ID" value="HGQ73628.1"/>
    <property type="molecule type" value="Genomic_DNA"/>
</dbReference>
<reference evidence="2" key="1">
    <citation type="journal article" date="2020" name="mSystems">
        <title>Genome- and Community-Level Interaction Insights into Carbon Utilization and Element Cycling Functions of Hydrothermarchaeota in Hydrothermal Sediment.</title>
        <authorList>
            <person name="Zhou Z."/>
            <person name="Liu Y."/>
            <person name="Xu W."/>
            <person name="Pan J."/>
            <person name="Luo Z.H."/>
            <person name="Li M."/>
        </authorList>
    </citation>
    <scope>NUCLEOTIDE SEQUENCE [LARGE SCALE GENOMIC DNA]</scope>
    <source>
        <strain evidence="1">SpSt-638</strain>
        <strain evidence="2">SpSt-648</strain>
    </source>
</reference>
<organism evidence="2">
    <name type="scientific">Staphylothermus marinus</name>
    <dbReference type="NCBI Taxonomy" id="2280"/>
    <lineage>
        <taxon>Archaea</taxon>
        <taxon>Thermoproteota</taxon>
        <taxon>Thermoprotei</taxon>
        <taxon>Desulfurococcales</taxon>
        <taxon>Desulfurococcaceae</taxon>
        <taxon>Staphylothermus</taxon>
    </lineage>
</organism>
<proteinExistence type="predicted"/>
<dbReference type="EMBL" id="DTBE01000009">
    <property type="protein sequence ID" value="HGQ59176.1"/>
    <property type="molecule type" value="Genomic_DNA"/>
</dbReference>
<protein>
    <submittedName>
        <fullName evidence="2">Uncharacterized protein</fullName>
    </submittedName>
</protein>
<evidence type="ECO:0000313" key="1">
    <source>
        <dbReference type="EMBL" id="HGQ59176.1"/>
    </source>
</evidence>